<dbReference type="InterPro" id="IPR002130">
    <property type="entry name" value="Cyclophilin-type_PPIase_dom"/>
</dbReference>
<comment type="caution">
    <text evidence="5">The sequence shown here is derived from an EMBL/GenBank/DDBJ whole genome shotgun (WGS) entry which is preliminary data.</text>
</comment>
<gene>
    <name evidence="5" type="ORF">Mcate_02506</name>
</gene>
<dbReference type="Proteomes" id="UP000266089">
    <property type="component" value="Unassembled WGS sequence"/>
</dbReference>
<protein>
    <recommendedName>
        <fullName evidence="3">Peptidyl-prolyl cis-trans isomerase</fullName>
        <shortName evidence="3">PPIase</shortName>
        <ecNumber evidence="3">5.2.1.8</ecNumber>
    </recommendedName>
</protein>
<name>A0A399DUP1_9DEIN</name>
<dbReference type="SUPFAM" id="SSF50891">
    <property type="entry name" value="Cyclophilin-like"/>
    <property type="match status" value="1"/>
</dbReference>
<evidence type="ECO:0000256" key="1">
    <source>
        <dbReference type="ARBA" id="ARBA00023110"/>
    </source>
</evidence>
<comment type="similarity">
    <text evidence="3">Belongs to the cyclophilin-type PPIase family.</text>
</comment>
<dbReference type="InterPro" id="IPR044666">
    <property type="entry name" value="Cyclophilin_A-like"/>
</dbReference>
<dbReference type="EC" id="5.2.1.8" evidence="3"/>
<dbReference type="PROSITE" id="PS50072">
    <property type="entry name" value="CSA_PPIASE_2"/>
    <property type="match status" value="1"/>
</dbReference>
<dbReference type="PANTHER" id="PTHR45625">
    <property type="entry name" value="PEPTIDYL-PROLYL CIS-TRANS ISOMERASE-RELATED"/>
    <property type="match status" value="1"/>
</dbReference>
<dbReference type="Gene3D" id="2.40.100.10">
    <property type="entry name" value="Cyclophilin-like"/>
    <property type="match status" value="1"/>
</dbReference>
<reference evidence="5 6" key="1">
    <citation type="submission" date="2018-08" db="EMBL/GenBank/DDBJ databases">
        <title>Meiothermus cateniformans JCM 15151 genome sequencing project.</title>
        <authorList>
            <person name="Da Costa M.S."/>
            <person name="Albuquerque L."/>
            <person name="Raposo P."/>
            <person name="Froufe H.J.C."/>
            <person name="Barroso C.S."/>
            <person name="Egas C."/>
        </authorList>
    </citation>
    <scope>NUCLEOTIDE SEQUENCE [LARGE SCALE GENOMIC DNA]</scope>
    <source>
        <strain evidence="5 6">JCM 15151</strain>
    </source>
</reference>
<evidence type="ECO:0000313" key="6">
    <source>
        <dbReference type="Proteomes" id="UP000266089"/>
    </source>
</evidence>
<sequence length="181" mass="20007">MNPSNPQVSIQTELGEIVLELFPTQAPHTVANFLRYVDEQRYQGASFYRSVRLDNQAQSPIKIEVIQGGLGMGDHPAKLPPIALETTAQTGLRHRDGTISMARLEPNSAQSEFFICIGDQPELDYGGRRNPDGQGFAAFGRVVQGMEVVRSIHQRPSGGQTPPIQGQWLLEPVRIFSVNRV</sequence>
<dbReference type="AlphaFoldDB" id="A0A399DUP1"/>
<evidence type="ECO:0000259" key="4">
    <source>
        <dbReference type="PROSITE" id="PS50072"/>
    </source>
</evidence>
<dbReference type="OrthoDB" id="9807797at2"/>
<keyword evidence="1 3" id="KW-0697">Rotamase</keyword>
<accession>A0A399DUP1</accession>
<feature type="domain" description="PPIase cyclophilin-type" evidence="4">
    <location>
        <begin position="11"/>
        <end position="180"/>
    </location>
</feature>
<evidence type="ECO:0000313" key="5">
    <source>
        <dbReference type="EMBL" id="RIH74868.1"/>
    </source>
</evidence>
<comment type="catalytic activity">
    <reaction evidence="3">
        <text>[protein]-peptidylproline (omega=180) = [protein]-peptidylproline (omega=0)</text>
        <dbReference type="Rhea" id="RHEA:16237"/>
        <dbReference type="Rhea" id="RHEA-COMP:10747"/>
        <dbReference type="Rhea" id="RHEA-COMP:10748"/>
        <dbReference type="ChEBI" id="CHEBI:83833"/>
        <dbReference type="ChEBI" id="CHEBI:83834"/>
        <dbReference type="EC" id="5.2.1.8"/>
    </reaction>
</comment>
<organism evidence="5 6">
    <name type="scientific">Meiothermus taiwanensis</name>
    <dbReference type="NCBI Taxonomy" id="172827"/>
    <lineage>
        <taxon>Bacteria</taxon>
        <taxon>Thermotogati</taxon>
        <taxon>Deinococcota</taxon>
        <taxon>Deinococci</taxon>
        <taxon>Thermales</taxon>
        <taxon>Thermaceae</taxon>
        <taxon>Meiothermus</taxon>
    </lineage>
</organism>
<dbReference type="PRINTS" id="PR00153">
    <property type="entry name" value="CSAPPISMRASE"/>
</dbReference>
<comment type="function">
    <text evidence="3">PPIases accelerate the folding of proteins. It catalyzes the cis-trans isomerization of proline imidic peptide bonds in oligopeptides.</text>
</comment>
<dbReference type="CDD" id="cd00317">
    <property type="entry name" value="cyclophilin"/>
    <property type="match status" value="1"/>
</dbReference>
<dbReference type="RefSeq" id="WP_027888611.1">
    <property type="nucleotide sequence ID" value="NZ_JBHSXZ010000083.1"/>
</dbReference>
<proteinExistence type="inferred from homology"/>
<evidence type="ECO:0000256" key="3">
    <source>
        <dbReference type="RuleBase" id="RU363019"/>
    </source>
</evidence>
<dbReference type="EMBL" id="QWKX01000089">
    <property type="protein sequence ID" value="RIH74868.1"/>
    <property type="molecule type" value="Genomic_DNA"/>
</dbReference>
<dbReference type="PANTHER" id="PTHR45625:SF4">
    <property type="entry name" value="PEPTIDYLPROLYL ISOMERASE DOMAIN AND WD REPEAT-CONTAINING PROTEIN 1"/>
    <property type="match status" value="1"/>
</dbReference>
<evidence type="ECO:0000256" key="2">
    <source>
        <dbReference type="ARBA" id="ARBA00023235"/>
    </source>
</evidence>
<dbReference type="InterPro" id="IPR029000">
    <property type="entry name" value="Cyclophilin-like_dom_sf"/>
</dbReference>
<dbReference type="GO" id="GO:0003755">
    <property type="term" value="F:peptidyl-prolyl cis-trans isomerase activity"/>
    <property type="evidence" value="ECO:0007669"/>
    <property type="project" value="UniProtKB-UniRule"/>
</dbReference>
<keyword evidence="2 3" id="KW-0413">Isomerase</keyword>
<dbReference type="Pfam" id="PF00160">
    <property type="entry name" value="Pro_isomerase"/>
    <property type="match status" value="1"/>
</dbReference>